<evidence type="ECO:0000256" key="6">
    <source>
        <dbReference type="ARBA" id="ARBA00023270"/>
    </source>
</evidence>
<dbReference type="PANTHER" id="PTHR34266">
    <property type="entry name" value="THIAZOLE SYNTHASE"/>
    <property type="match status" value="1"/>
</dbReference>
<feature type="region of interest" description="Disordered" evidence="9">
    <location>
        <begin position="259"/>
        <end position="342"/>
    </location>
</feature>
<feature type="binding site" evidence="8">
    <location>
        <begin position="199"/>
        <end position="200"/>
    </location>
    <ligand>
        <name>1-deoxy-D-xylulose 5-phosphate</name>
        <dbReference type="ChEBI" id="CHEBI:57792"/>
    </ligand>
</feature>
<evidence type="ECO:0000256" key="3">
    <source>
        <dbReference type="ARBA" id="ARBA00011960"/>
    </source>
</evidence>
<sequence length="342" mass="34998">MRIDGVDLTSRLIMGTGGLTDLAMLERALLASGTELTTVALRRFAPGPAHGTGRSTKGGAAASSAAPQDSLYGILRRHGIRVLPNTAGCYTARDALLTAELGREALETDWVKLEIISDEDTLLPDGVELLDATEKLVRRGFRVFAYTSDDPVLALRLQDAGATAVMPLGAPIGTGLGILNPHNIELIASRAAVPVVLDAGIGTASEAALAMELGCDAVLLASAVTRAQDPVAMATAMRHAVEAGRLARGAGRIARRTHALASSPMAGRIGSDQEAPRGDWPARAVAEAAGEPGNGRRADRRGTTTAPTTTGRSGVVGGGEAAPSDVVDTSPAAPRADGSGPR</sequence>
<dbReference type="GO" id="GO:1990107">
    <property type="term" value="F:thiazole synthase activity"/>
    <property type="evidence" value="ECO:0007669"/>
    <property type="project" value="UniProtKB-EC"/>
</dbReference>
<proteinExistence type="inferred from homology"/>
<dbReference type="GO" id="GO:0005737">
    <property type="term" value="C:cytoplasm"/>
    <property type="evidence" value="ECO:0007669"/>
    <property type="project" value="UniProtKB-SubCell"/>
</dbReference>
<evidence type="ECO:0000256" key="8">
    <source>
        <dbReference type="HAMAP-Rule" id="MF_00443"/>
    </source>
</evidence>
<dbReference type="InterPro" id="IPR013785">
    <property type="entry name" value="Aldolase_TIM"/>
</dbReference>
<comment type="subcellular location">
    <subcellularLocation>
        <location evidence="8">Cytoplasm</location>
    </subcellularLocation>
</comment>
<evidence type="ECO:0000256" key="9">
    <source>
        <dbReference type="SAM" id="MobiDB-lite"/>
    </source>
</evidence>
<keyword evidence="4 8" id="KW-0808">Transferase</keyword>
<comment type="similarity">
    <text evidence="8">Belongs to the ThiG family.</text>
</comment>
<reference evidence="11 12" key="1">
    <citation type="submission" date="2018-10" db="EMBL/GenBank/DDBJ databases">
        <title>Kocuria tytonicola, new bacteria from the preen glands of American barn owls (Tyto furcata).</title>
        <authorList>
            <person name="Braun M.S."/>
            <person name="Wang E."/>
            <person name="Zimmermann S."/>
            <person name="Boutin S."/>
            <person name="Wagner H."/>
            <person name="Wink M."/>
        </authorList>
    </citation>
    <scope>NUCLEOTIDE SEQUENCE [LARGE SCALE GENOMIC DNA]</scope>
    <source>
        <strain evidence="11 12">473</strain>
    </source>
</reference>
<gene>
    <name evidence="8" type="primary">thiG</name>
    <name evidence="11" type="ORF">EAE32_03435</name>
</gene>
<dbReference type="Pfam" id="PF05690">
    <property type="entry name" value="ThiG"/>
    <property type="match status" value="1"/>
</dbReference>
<dbReference type="GO" id="GO:0009229">
    <property type="term" value="P:thiamine diphosphate biosynthetic process"/>
    <property type="evidence" value="ECO:0007669"/>
    <property type="project" value="UniProtKB-UniRule"/>
</dbReference>
<comment type="pathway">
    <text evidence="2 8">Cofactor biosynthesis; thiamine diphosphate biosynthesis.</text>
</comment>
<feature type="binding site" evidence="8">
    <location>
        <begin position="221"/>
        <end position="222"/>
    </location>
    <ligand>
        <name>1-deoxy-D-xylulose 5-phosphate</name>
        <dbReference type="ChEBI" id="CHEBI:57792"/>
    </ligand>
</feature>
<comment type="caution">
    <text evidence="11">The sequence shown here is derived from an EMBL/GenBank/DDBJ whole genome shotgun (WGS) entry which is preliminary data.</text>
</comment>
<dbReference type="InterPro" id="IPR033983">
    <property type="entry name" value="Thiazole_synthase_ThiG"/>
</dbReference>
<evidence type="ECO:0000259" key="10">
    <source>
        <dbReference type="Pfam" id="PF05690"/>
    </source>
</evidence>
<evidence type="ECO:0000256" key="4">
    <source>
        <dbReference type="ARBA" id="ARBA00022679"/>
    </source>
</evidence>
<dbReference type="EC" id="2.8.1.10" evidence="3 8"/>
<keyword evidence="6 8" id="KW-0704">Schiff base</keyword>
<evidence type="ECO:0000313" key="11">
    <source>
        <dbReference type="EMBL" id="RLY95151.1"/>
    </source>
</evidence>
<dbReference type="SUPFAM" id="SSF110399">
    <property type="entry name" value="ThiG-like"/>
    <property type="match status" value="1"/>
</dbReference>
<protein>
    <recommendedName>
        <fullName evidence="3 8">Thiazole synthase</fullName>
        <ecNumber evidence="3 8">2.8.1.10</ecNumber>
    </recommendedName>
</protein>
<comment type="catalytic activity">
    <reaction evidence="7 8">
        <text>[ThiS sulfur-carrier protein]-C-terminal-Gly-aminoethanethioate + 2-iminoacetate + 1-deoxy-D-xylulose 5-phosphate = [ThiS sulfur-carrier protein]-C-terminal Gly-Gly + 2-[(2R,5Z)-2-carboxy-4-methylthiazol-5(2H)-ylidene]ethyl phosphate + 2 H2O + H(+)</text>
        <dbReference type="Rhea" id="RHEA:26297"/>
        <dbReference type="Rhea" id="RHEA-COMP:12909"/>
        <dbReference type="Rhea" id="RHEA-COMP:19908"/>
        <dbReference type="ChEBI" id="CHEBI:15377"/>
        <dbReference type="ChEBI" id="CHEBI:15378"/>
        <dbReference type="ChEBI" id="CHEBI:57792"/>
        <dbReference type="ChEBI" id="CHEBI:62899"/>
        <dbReference type="ChEBI" id="CHEBI:77846"/>
        <dbReference type="ChEBI" id="CHEBI:90778"/>
        <dbReference type="ChEBI" id="CHEBI:232372"/>
        <dbReference type="EC" id="2.8.1.10"/>
    </reaction>
</comment>
<keyword evidence="12" id="KW-1185">Reference proteome</keyword>
<dbReference type="UniPathway" id="UPA00060"/>
<evidence type="ECO:0000256" key="7">
    <source>
        <dbReference type="ARBA" id="ARBA00049897"/>
    </source>
</evidence>
<dbReference type="PANTHER" id="PTHR34266:SF2">
    <property type="entry name" value="THIAZOLE SYNTHASE"/>
    <property type="match status" value="1"/>
</dbReference>
<dbReference type="AlphaFoldDB" id="A0A3L9L9B3"/>
<comment type="function">
    <text evidence="1 8">Catalyzes the rearrangement of 1-deoxy-D-xylulose 5-phosphate (DXP) to produce the thiazole phosphate moiety of thiamine. Sulfur is provided by the thiocarboxylate moiety of the carrier protein ThiS. In vitro, sulfur can be provided by H(2)S.</text>
</comment>
<organism evidence="11 12">
    <name type="scientific">Kocuria tytonicola</name>
    <dbReference type="NCBI Taxonomy" id="2055946"/>
    <lineage>
        <taxon>Bacteria</taxon>
        <taxon>Bacillati</taxon>
        <taxon>Actinomycetota</taxon>
        <taxon>Actinomycetes</taxon>
        <taxon>Micrococcales</taxon>
        <taxon>Micrococcaceae</taxon>
        <taxon>Kocuria</taxon>
    </lineage>
</organism>
<feature type="binding site" evidence="8">
    <location>
        <position position="173"/>
    </location>
    <ligand>
        <name>1-deoxy-D-xylulose 5-phosphate</name>
        <dbReference type="ChEBI" id="CHEBI:57792"/>
    </ligand>
</feature>
<keyword evidence="5 8" id="KW-0784">Thiamine biosynthesis</keyword>
<feature type="active site" description="Schiff-base intermediate with DXP" evidence="8">
    <location>
        <position position="112"/>
    </location>
</feature>
<dbReference type="HAMAP" id="MF_00443">
    <property type="entry name" value="ThiG"/>
    <property type="match status" value="1"/>
</dbReference>
<evidence type="ECO:0000256" key="5">
    <source>
        <dbReference type="ARBA" id="ARBA00022977"/>
    </source>
</evidence>
<feature type="compositionally biased region" description="Low complexity" evidence="9">
    <location>
        <begin position="303"/>
        <end position="313"/>
    </location>
</feature>
<dbReference type="Proteomes" id="UP000277871">
    <property type="component" value="Unassembled WGS sequence"/>
</dbReference>
<evidence type="ECO:0000256" key="1">
    <source>
        <dbReference type="ARBA" id="ARBA00002834"/>
    </source>
</evidence>
<dbReference type="Gene3D" id="3.20.20.70">
    <property type="entry name" value="Aldolase class I"/>
    <property type="match status" value="1"/>
</dbReference>
<name>A0A3L9L9B3_9MICC</name>
<dbReference type="InterPro" id="IPR008867">
    <property type="entry name" value="ThiG"/>
</dbReference>
<feature type="domain" description="Thiazole synthase ThiG" evidence="10">
    <location>
        <begin position="3"/>
        <end position="264"/>
    </location>
</feature>
<keyword evidence="8" id="KW-0963">Cytoplasm</keyword>
<dbReference type="CDD" id="cd04728">
    <property type="entry name" value="ThiG"/>
    <property type="match status" value="1"/>
</dbReference>
<dbReference type="EMBL" id="RDEX01000001">
    <property type="protein sequence ID" value="RLY95151.1"/>
    <property type="molecule type" value="Genomic_DNA"/>
</dbReference>
<evidence type="ECO:0000313" key="12">
    <source>
        <dbReference type="Proteomes" id="UP000277871"/>
    </source>
</evidence>
<evidence type="ECO:0000256" key="2">
    <source>
        <dbReference type="ARBA" id="ARBA00004948"/>
    </source>
</evidence>
<accession>A0A3L9L9B3</accession>
<comment type="subunit">
    <text evidence="8">Homotetramer. Forms heterodimers with either ThiH or ThiS.</text>
</comment>